<evidence type="ECO:0000256" key="1">
    <source>
        <dbReference type="ARBA" id="ARBA00008045"/>
    </source>
</evidence>
<feature type="coiled-coil region" evidence="3">
    <location>
        <begin position="11"/>
        <end position="38"/>
    </location>
</feature>
<keyword evidence="2" id="KW-0143">Chaperone</keyword>
<dbReference type="GO" id="GO:0006457">
    <property type="term" value="P:protein folding"/>
    <property type="evidence" value="ECO:0007669"/>
    <property type="project" value="InterPro"/>
</dbReference>
<dbReference type="GO" id="GO:0016272">
    <property type="term" value="C:prefoldin complex"/>
    <property type="evidence" value="ECO:0007669"/>
    <property type="project" value="InterPro"/>
</dbReference>
<keyword evidence="3" id="KW-0175">Coiled coil</keyword>
<feature type="coiled-coil region" evidence="3">
    <location>
        <begin position="79"/>
        <end position="106"/>
    </location>
</feature>
<protein>
    <submittedName>
        <fullName evidence="4">GIM4</fullName>
    </submittedName>
</protein>
<dbReference type="Proteomes" id="UP000694255">
    <property type="component" value="Unassembled WGS sequence"/>
</dbReference>
<comment type="similarity">
    <text evidence="1">Belongs to the prefoldin subunit beta family.</text>
</comment>
<comment type="caution">
    <text evidence="4">The sequence shown here is derived from an EMBL/GenBank/DDBJ whole genome shotgun (WGS) entry which is preliminary data.</text>
</comment>
<organism evidence="4 5">
    <name type="scientific">[Candida] subhashii</name>
    <dbReference type="NCBI Taxonomy" id="561895"/>
    <lineage>
        <taxon>Eukaryota</taxon>
        <taxon>Fungi</taxon>
        <taxon>Dikarya</taxon>
        <taxon>Ascomycota</taxon>
        <taxon>Saccharomycotina</taxon>
        <taxon>Pichiomycetes</taxon>
        <taxon>Debaryomycetaceae</taxon>
        <taxon>Spathaspora</taxon>
    </lineage>
</organism>
<dbReference type="OrthoDB" id="29646at2759"/>
<dbReference type="Pfam" id="PF01920">
    <property type="entry name" value="Prefoldin_2"/>
    <property type="match status" value="1"/>
</dbReference>
<dbReference type="RefSeq" id="XP_049265551.1">
    <property type="nucleotide sequence ID" value="XM_049404615.1"/>
</dbReference>
<keyword evidence="5" id="KW-1185">Reference proteome</keyword>
<dbReference type="InterPro" id="IPR002777">
    <property type="entry name" value="PFD_beta-like"/>
</dbReference>
<dbReference type="AlphaFoldDB" id="A0A8J5QPS0"/>
<gene>
    <name evidence="4" type="ORF">J8A68_001007</name>
</gene>
<proteinExistence type="inferred from homology"/>
<evidence type="ECO:0000256" key="2">
    <source>
        <dbReference type="ARBA" id="ARBA00023186"/>
    </source>
</evidence>
<dbReference type="GO" id="GO:0051082">
    <property type="term" value="F:unfolded protein binding"/>
    <property type="evidence" value="ECO:0007669"/>
    <property type="project" value="InterPro"/>
</dbReference>
<accession>A0A8J5QPS0</accession>
<evidence type="ECO:0000313" key="5">
    <source>
        <dbReference type="Proteomes" id="UP000694255"/>
    </source>
</evidence>
<dbReference type="EMBL" id="JAGSYN010000050">
    <property type="protein sequence ID" value="KAG7665319.1"/>
    <property type="molecule type" value="Genomic_DNA"/>
</dbReference>
<sequence>MSTTAADEQKSQALQQEYNRFKELISELESQLSSVTAQLQEHGIVDNTLSSIEPEKRTGRKCFKMIGGVLVEKSVDEVINILTEEINTLKDQRSKLDEQLTKNRKELESWMKKHNVKVVQGNQ</sequence>
<dbReference type="GeneID" id="73467808"/>
<name>A0A8J5QPS0_9ASCO</name>
<reference evidence="4 5" key="1">
    <citation type="journal article" date="2021" name="DNA Res.">
        <title>Genome analysis of Candida subhashii reveals its hybrid nature and dual mitochondrial genome conformations.</title>
        <authorList>
            <person name="Mixao V."/>
            <person name="Hegedusova E."/>
            <person name="Saus E."/>
            <person name="Pryszcz L.P."/>
            <person name="Cillingova A."/>
            <person name="Nosek J."/>
            <person name="Gabaldon T."/>
        </authorList>
    </citation>
    <scope>NUCLEOTIDE SEQUENCE [LARGE SCALE GENOMIC DNA]</scope>
    <source>
        <strain evidence="4 5">CBS 10753</strain>
    </source>
</reference>
<dbReference type="PANTHER" id="PTHR13303">
    <property type="entry name" value="PREFOLDIN SUBUNIT 2"/>
    <property type="match status" value="1"/>
</dbReference>
<evidence type="ECO:0000313" key="4">
    <source>
        <dbReference type="EMBL" id="KAG7665319.1"/>
    </source>
</evidence>
<dbReference type="InterPro" id="IPR027235">
    <property type="entry name" value="PFD2"/>
</dbReference>
<evidence type="ECO:0000256" key="3">
    <source>
        <dbReference type="SAM" id="Coils"/>
    </source>
</evidence>